<gene>
    <name evidence="1" type="ORF">BHC54_07505</name>
</gene>
<name>A0A2N9X5D3_9NEIS</name>
<evidence type="ECO:0000313" key="2">
    <source>
        <dbReference type="Proteomes" id="UP000230202"/>
    </source>
</evidence>
<evidence type="ECO:0000313" key="1">
    <source>
        <dbReference type="EMBL" id="PIT38386.1"/>
    </source>
</evidence>
<organism evidence="1 2">
    <name type="scientific">Snodgrassella alvi</name>
    <dbReference type="NCBI Taxonomy" id="1196083"/>
    <lineage>
        <taxon>Bacteria</taxon>
        <taxon>Pseudomonadati</taxon>
        <taxon>Pseudomonadota</taxon>
        <taxon>Betaproteobacteria</taxon>
        <taxon>Neisseriales</taxon>
        <taxon>Neisseriaceae</taxon>
        <taxon>Snodgrassella</taxon>
    </lineage>
</organism>
<keyword evidence="2" id="KW-1185">Reference proteome</keyword>
<comment type="caution">
    <text evidence="1">The sequence shown here is derived from an EMBL/GenBank/DDBJ whole genome shotgun (WGS) entry which is preliminary data.</text>
</comment>
<reference evidence="1" key="1">
    <citation type="journal article" date="2017" name="MBio">
        <title>Type VI secretion-mediated competition in the bee gut microbiome.</title>
        <authorList>
            <person name="Steele M.I."/>
            <person name="Kwong W.K."/>
            <person name="Powell J.E."/>
            <person name="Whiteley M."/>
            <person name="Moran N.A."/>
        </authorList>
    </citation>
    <scope>NUCLEOTIDE SEQUENCE [LARGE SCALE GENOMIC DNA]</scope>
    <source>
        <strain evidence="1">WkB273</strain>
    </source>
</reference>
<protein>
    <submittedName>
        <fullName evidence="1">Uncharacterized protein</fullName>
    </submittedName>
</protein>
<dbReference type="AlphaFoldDB" id="A0A2N9X5D3"/>
<accession>A0A2N9X5D3</accession>
<dbReference type="EMBL" id="MEIL01000029">
    <property type="protein sequence ID" value="PIT38386.1"/>
    <property type="molecule type" value="Genomic_DNA"/>
</dbReference>
<sequence>MNVYTDFQSNKQKLYFFLPKSTVSKLNNTCISMQKISNKHHNGIDIFLPRLNCAAHLNSKITTEKTAENNFLTQKNIQLHSTAKHISYSLKFK</sequence>
<dbReference type="Proteomes" id="UP000230202">
    <property type="component" value="Unassembled WGS sequence"/>
</dbReference>
<proteinExistence type="predicted"/>